<keyword evidence="2" id="KW-1185">Reference proteome</keyword>
<protein>
    <submittedName>
        <fullName evidence="1">Uncharacterized protein</fullName>
    </submittedName>
</protein>
<dbReference type="EMBL" id="SJZI01000042">
    <property type="protein sequence ID" value="TCJ14352.1"/>
    <property type="molecule type" value="Genomic_DNA"/>
</dbReference>
<dbReference type="PROSITE" id="PS51257">
    <property type="entry name" value="PROKAR_LIPOPROTEIN"/>
    <property type="match status" value="1"/>
</dbReference>
<name>A0A4V2NVQ2_9BACT</name>
<dbReference type="RefSeq" id="WP_131449343.1">
    <property type="nucleotide sequence ID" value="NZ_SJZI01000042.1"/>
</dbReference>
<reference evidence="1 2" key="1">
    <citation type="submission" date="2019-03" db="EMBL/GenBank/DDBJ databases">
        <authorList>
            <person name="Kim M.K.M."/>
        </authorList>
    </citation>
    <scope>NUCLEOTIDE SEQUENCE [LARGE SCALE GENOMIC DNA]</scope>
    <source>
        <strain evidence="1 2">17J68-12</strain>
    </source>
</reference>
<evidence type="ECO:0000313" key="2">
    <source>
        <dbReference type="Proteomes" id="UP000295334"/>
    </source>
</evidence>
<accession>A0A4V2NVQ2</accession>
<comment type="caution">
    <text evidence="1">The sequence shown here is derived from an EMBL/GenBank/DDBJ whole genome shotgun (WGS) entry which is preliminary data.</text>
</comment>
<organism evidence="1 2">
    <name type="scientific">Flaviaesturariibacter flavus</name>
    <dbReference type="NCBI Taxonomy" id="2502780"/>
    <lineage>
        <taxon>Bacteria</taxon>
        <taxon>Pseudomonadati</taxon>
        <taxon>Bacteroidota</taxon>
        <taxon>Chitinophagia</taxon>
        <taxon>Chitinophagales</taxon>
        <taxon>Chitinophagaceae</taxon>
        <taxon>Flaviaestuariibacter</taxon>
    </lineage>
</organism>
<proteinExistence type="predicted"/>
<evidence type="ECO:0000313" key="1">
    <source>
        <dbReference type="EMBL" id="TCJ14352.1"/>
    </source>
</evidence>
<sequence>MKNVAVLLPVVVILAAVGCKREKVPCEGKAYFFDATLQVAPDRARYAPGDTLYVSGVIPKSLLSTDRNETIDYSGSVGIRGTVSLSRLDSAGRILRDTGFNVLFIAETGRVLDTTTARNAALAEFSEGAQNYALRLGIVLRDTGTYLLAITDLYSDGIAGQECNRALFAVRLQNPDRRLGALEQGLGRYFNVPERNRYFGIEVR</sequence>
<dbReference type="Proteomes" id="UP000295334">
    <property type="component" value="Unassembled WGS sequence"/>
</dbReference>
<gene>
    <name evidence="1" type="ORF">EPD60_10160</name>
</gene>
<dbReference type="AlphaFoldDB" id="A0A4V2NVQ2"/>